<dbReference type="OrthoDB" id="9800108at2"/>
<dbReference type="PANTHER" id="PTHR12599">
    <property type="entry name" value="PTERIN-4-ALPHA-CARBINOLAMINE DEHYDRATASE"/>
    <property type="match status" value="1"/>
</dbReference>
<dbReference type="SUPFAM" id="SSF55248">
    <property type="entry name" value="PCD-like"/>
    <property type="match status" value="1"/>
</dbReference>
<name>A0A1I2CUG8_9BACI</name>
<evidence type="ECO:0000256" key="1">
    <source>
        <dbReference type="ARBA" id="ARBA00001554"/>
    </source>
</evidence>
<reference evidence="5 6" key="1">
    <citation type="submission" date="2016-10" db="EMBL/GenBank/DDBJ databases">
        <authorList>
            <person name="de Groot N.N."/>
        </authorList>
    </citation>
    <scope>NUCLEOTIDE SEQUENCE [LARGE SCALE GENOMIC DNA]</scope>
    <source>
        <strain evidence="5 6">DSM 23995</strain>
    </source>
</reference>
<sequence>MGTLENEEIEQKLQELDGWKRADAKTIERRFTFREFLTGIAFVEKIASQAEKMNHHPHITIDHRTVTIRLSTLDEGGITQLDIDSAVAYSKIYNEYFG</sequence>
<evidence type="ECO:0000256" key="2">
    <source>
        <dbReference type="ARBA" id="ARBA00006472"/>
    </source>
</evidence>
<evidence type="ECO:0000313" key="5">
    <source>
        <dbReference type="EMBL" id="SFE71961.1"/>
    </source>
</evidence>
<keyword evidence="4" id="KW-0456">Lyase</keyword>
<dbReference type="GO" id="GO:0008124">
    <property type="term" value="F:4-alpha-hydroxytetrahydrobiopterin dehydratase activity"/>
    <property type="evidence" value="ECO:0007669"/>
    <property type="project" value="UniProtKB-EC"/>
</dbReference>
<comment type="similarity">
    <text evidence="2">Belongs to the pterin-4-alpha-carbinolamine dehydratase family.</text>
</comment>
<proteinExistence type="inferred from homology"/>
<evidence type="ECO:0000313" key="6">
    <source>
        <dbReference type="Proteomes" id="UP000199516"/>
    </source>
</evidence>
<dbReference type="InterPro" id="IPR001533">
    <property type="entry name" value="Pterin_deHydtase"/>
</dbReference>
<evidence type="ECO:0000256" key="3">
    <source>
        <dbReference type="ARBA" id="ARBA00013252"/>
    </source>
</evidence>
<dbReference type="RefSeq" id="WP_091660405.1">
    <property type="nucleotide sequence ID" value="NZ_FONT01000003.1"/>
</dbReference>
<dbReference type="EMBL" id="FONT01000003">
    <property type="protein sequence ID" value="SFE71961.1"/>
    <property type="molecule type" value="Genomic_DNA"/>
</dbReference>
<dbReference type="AlphaFoldDB" id="A0A1I2CUG8"/>
<dbReference type="NCBIfam" id="NF002017">
    <property type="entry name" value="PRK00823.1-2"/>
    <property type="match status" value="1"/>
</dbReference>
<dbReference type="Proteomes" id="UP000199516">
    <property type="component" value="Unassembled WGS sequence"/>
</dbReference>
<keyword evidence="6" id="KW-1185">Reference proteome</keyword>
<comment type="catalytic activity">
    <reaction evidence="1">
        <text>(4aS,6R)-4a-hydroxy-L-erythro-5,6,7,8-tetrahydrobiopterin = (6R)-L-erythro-6,7-dihydrobiopterin + H2O</text>
        <dbReference type="Rhea" id="RHEA:11920"/>
        <dbReference type="ChEBI" id="CHEBI:15377"/>
        <dbReference type="ChEBI" id="CHEBI:15642"/>
        <dbReference type="ChEBI" id="CHEBI:43120"/>
        <dbReference type="EC" id="4.2.1.96"/>
    </reaction>
</comment>
<dbReference type="EC" id="4.2.1.96" evidence="3"/>
<dbReference type="InterPro" id="IPR036428">
    <property type="entry name" value="PCD_sf"/>
</dbReference>
<dbReference type="GO" id="GO:0006729">
    <property type="term" value="P:tetrahydrobiopterin biosynthetic process"/>
    <property type="evidence" value="ECO:0007669"/>
    <property type="project" value="InterPro"/>
</dbReference>
<dbReference type="PANTHER" id="PTHR12599:SF0">
    <property type="entry name" value="PTERIN-4-ALPHA-CARBINOLAMINE DEHYDRATASE"/>
    <property type="match status" value="1"/>
</dbReference>
<dbReference type="STRING" id="930128.SAMN05192532_103213"/>
<protein>
    <recommendedName>
        <fullName evidence="3">4a-hydroxytetrahydrobiopterin dehydratase</fullName>
        <ecNumber evidence="3">4.2.1.96</ecNumber>
    </recommendedName>
</protein>
<dbReference type="CDD" id="cd00488">
    <property type="entry name" value="PCD_DCoH"/>
    <property type="match status" value="1"/>
</dbReference>
<evidence type="ECO:0000256" key="4">
    <source>
        <dbReference type="ARBA" id="ARBA00023239"/>
    </source>
</evidence>
<organism evidence="5 6">
    <name type="scientific">Alteribacillus iranensis</name>
    <dbReference type="NCBI Taxonomy" id="930128"/>
    <lineage>
        <taxon>Bacteria</taxon>
        <taxon>Bacillati</taxon>
        <taxon>Bacillota</taxon>
        <taxon>Bacilli</taxon>
        <taxon>Bacillales</taxon>
        <taxon>Bacillaceae</taxon>
        <taxon>Alteribacillus</taxon>
    </lineage>
</organism>
<dbReference type="Pfam" id="PF01329">
    <property type="entry name" value="Pterin_4a"/>
    <property type="match status" value="1"/>
</dbReference>
<accession>A0A1I2CUG8</accession>
<dbReference type="Gene3D" id="3.30.1360.20">
    <property type="entry name" value="Transcriptional coactivator/pterin dehydratase"/>
    <property type="match status" value="1"/>
</dbReference>
<gene>
    <name evidence="5" type="ORF">SAMN05192532_103213</name>
</gene>